<dbReference type="KEGG" id="lins:G7067_02005"/>
<gene>
    <name evidence="2" type="ORF">G7067_02005</name>
</gene>
<dbReference type="Pfam" id="PF13310">
    <property type="entry name" value="Virulence_RhuM"/>
    <property type="match status" value="1"/>
</dbReference>
<reference evidence="2 3" key="1">
    <citation type="submission" date="2020-03" db="EMBL/GenBank/DDBJ databases">
        <title>Leucobacter sp. nov., isolated from beetles.</title>
        <authorList>
            <person name="Hyun D.-W."/>
            <person name="Bae J.-W."/>
        </authorList>
    </citation>
    <scope>NUCLEOTIDE SEQUENCE [LARGE SCALE GENOMIC DNA]</scope>
    <source>
        <strain evidence="2 3">HDW9B</strain>
    </source>
</reference>
<dbReference type="AlphaFoldDB" id="A0A6G8FG81"/>
<name>A0A6G8FG81_9MICO</name>
<dbReference type="PANTHER" id="PTHR35810">
    <property type="entry name" value="CYTOPLASMIC PROTEIN-RELATED"/>
    <property type="match status" value="1"/>
</dbReference>
<organism evidence="2 3">
    <name type="scientific">Leucobacter insecticola</name>
    <dbReference type="NCBI Taxonomy" id="2714934"/>
    <lineage>
        <taxon>Bacteria</taxon>
        <taxon>Bacillati</taxon>
        <taxon>Actinomycetota</taxon>
        <taxon>Actinomycetes</taxon>
        <taxon>Micrococcales</taxon>
        <taxon>Microbacteriaceae</taxon>
        <taxon>Leucobacter</taxon>
    </lineage>
</organism>
<dbReference type="PROSITE" id="PS51750">
    <property type="entry name" value="BRO_N"/>
    <property type="match status" value="1"/>
</dbReference>
<dbReference type="InterPro" id="IPR003497">
    <property type="entry name" value="BRO_N_domain"/>
</dbReference>
<dbReference type="PIRSF" id="PIRSF015268">
    <property type="entry name" value="Virulence_RhuM"/>
    <property type="match status" value="1"/>
</dbReference>
<dbReference type="Proteomes" id="UP000501387">
    <property type="component" value="Chromosome"/>
</dbReference>
<dbReference type="PANTHER" id="PTHR35810:SF1">
    <property type="entry name" value="CYTOPLASMIC PROTEIN"/>
    <property type="match status" value="1"/>
</dbReference>
<dbReference type="RefSeq" id="WP_166321567.1">
    <property type="nucleotide sequence ID" value="NZ_CP049934.1"/>
</dbReference>
<protein>
    <submittedName>
        <fullName evidence="2">Virulence RhuM family protein</fullName>
    </submittedName>
</protein>
<evidence type="ECO:0000259" key="1">
    <source>
        <dbReference type="PROSITE" id="PS51750"/>
    </source>
</evidence>
<evidence type="ECO:0000313" key="3">
    <source>
        <dbReference type="Proteomes" id="UP000501387"/>
    </source>
</evidence>
<dbReference type="InterPro" id="IPR011204">
    <property type="entry name" value="Virulence_RhuM-like"/>
</dbReference>
<sequence>MSDGEMILYTNDDGAQIQLRAVGGSVWLTQMQIAELYGTSKQNVQQVIARILADEEVSEATVNSELTIRTEGSRQVRRTVKTYNLDMILAVGYRVTSPRAVQFRQWATNVLREYLVKGFAMDDAKLKAADGRDYFDEWLERIRSIRASEKRFYQKIRDLYSTAVDYDAKADTARQFFATVQNKMLWAVTGHTAAEIVKLRSDPVAPNMGLTSWSGDVVRKGDVVTAKNYLASEEITELDRIVTMYLDYAEDQAKRRQAMTMADWADRLDAFLRFNERELLTHAGTVRAAVAKALAESRYDEYDSARNLREASDSDAADLEALRAIERTLEENS</sequence>
<accession>A0A6G8FG81</accession>
<proteinExistence type="predicted"/>
<dbReference type="EMBL" id="CP049934">
    <property type="protein sequence ID" value="QIM15460.1"/>
    <property type="molecule type" value="Genomic_DNA"/>
</dbReference>
<keyword evidence="3" id="KW-1185">Reference proteome</keyword>
<evidence type="ECO:0000313" key="2">
    <source>
        <dbReference type="EMBL" id="QIM15460.1"/>
    </source>
</evidence>
<feature type="domain" description="Bro-N" evidence="1">
    <location>
        <begin position="1"/>
        <end position="118"/>
    </location>
</feature>